<dbReference type="STRING" id="48727.SAMN05192555_10451"/>
<keyword evidence="1" id="KW-0812">Transmembrane</keyword>
<evidence type="ECO:0000313" key="2">
    <source>
        <dbReference type="EMBL" id="SDL37329.1"/>
    </source>
</evidence>
<feature type="transmembrane region" description="Helical" evidence="1">
    <location>
        <begin position="12"/>
        <end position="35"/>
    </location>
</feature>
<feature type="transmembrane region" description="Helical" evidence="1">
    <location>
        <begin position="155"/>
        <end position="175"/>
    </location>
</feature>
<feature type="transmembrane region" description="Helical" evidence="1">
    <location>
        <begin position="127"/>
        <end position="149"/>
    </location>
</feature>
<name>A0A1G9JIG2_9GAMM</name>
<dbReference type="EMBL" id="FNGH01000004">
    <property type="protein sequence ID" value="SDL37329.1"/>
    <property type="molecule type" value="Genomic_DNA"/>
</dbReference>
<feature type="transmembrane region" description="Helical" evidence="1">
    <location>
        <begin position="87"/>
        <end position="106"/>
    </location>
</feature>
<keyword evidence="1" id="KW-0472">Membrane</keyword>
<dbReference type="AlphaFoldDB" id="A0A1G9JIG2"/>
<keyword evidence="1" id="KW-1133">Transmembrane helix</keyword>
<keyword evidence="3" id="KW-1185">Reference proteome</keyword>
<dbReference type="Proteomes" id="UP000199107">
    <property type="component" value="Unassembled WGS sequence"/>
</dbReference>
<protein>
    <submittedName>
        <fullName evidence="2">Uncharacterized protein</fullName>
    </submittedName>
</protein>
<sequence length="180" mass="19403">MKRLIKMIVKMISHPATLLLISGIMVSYTLLYLWLTGDMAGGGLGGWHATFPAWERVFEQRGAFQFEPVGLVSIGGVVWTFSPLNTLLAMTMGLLMGLNIAAGWWLRTRPRQCRLRGAGTSWLALPPALLAGGACCAPLILIWLGLPIAGALAGMAPYLVPGALLLLSVGLWHSLQQLVR</sequence>
<proteinExistence type="predicted"/>
<reference evidence="3" key="1">
    <citation type="submission" date="2016-10" db="EMBL/GenBank/DDBJ databases">
        <authorList>
            <person name="Varghese N."/>
            <person name="Submissions S."/>
        </authorList>
    </citation>
    <scope>NUCLEOTIDE SEQUENCE [LARGE SCALE GENOMIC DNA]</scope>
    <source>
        <strain evidence="3">AAP</strain>
    </source>
</reference>
<accession>A0A1G9JIG2</accession>
<organism evidence="2 3">
    <name type="scientific">Franzmannia pantelleriensis</name>
    <dbReference type="NCBI Taxonomy" id="48727"/>
    <lineage>
        <taxon>Bacteria</taxon>
        <taxon>Pseudomonadati</taxon>
        <taxon>Pseudomonadota</taxon>
        <taxon>Gammaproteobacteria</taxon>
        <taxon>Oceanospirillales</taxon>
        <taxon>Halomonadaceae</taxon>
        <taxon>Franzmannia</taxon>
    </lineage>
</organism>
<gene>
    <name evidence="2" type="ORF">SAMN05192555_10451</name>
</gene>
<evidence type="ECO:0000313" key="3">
    <source>
        <dbReference type="Proteomes" id="UP000199107"/>
    </source>
</evidence>
<evidence type="ECO:0000256" key="1">
    <source>
        <dbReference type="SAM" id="Phobius"/>
    </source>
</evidence>